<protein>
    <submittedName>
        <fullName evidence="2">Thioredoxin</fullName>
    </submittedName>
</protein>
<dbReference type="Gene3D" id="3.40.30.10">
    <property type="entry name" value="Glutaredoxin"/>
    <property type="match status" value="1"/>
</dbReference>
<comment type="caution">
    <text evidence="2">The sequence shown here is derived from an EMBL/GenBank/DDBJ whole genome shotgun (WGS) entry which is preliminary data.</text>
</comment>
<name>A0A8H9BWK4_STAPS</name>
<dbReference type="CDD" id="cd02947">
    <property type="entry name" value="TRX_family"/>
    <property type="match status" value="1"/>
</dbReference>
<dbReference type="PROSITE" id="PS51354">
    <property type="entry name" value="GLUTAREDOXIN_2"/>
    <property type="match status" value="1"/>
</dbReference>
<dbReference type="InterPro" id="IPR002109">
    <property type="entry name" value="Glutaredoxin"/>
</dbReference>
<dbReference type="SUPFAM" id="SSF52833">
    <property type="entry name" value="Thioredoxin-like"/>
    <property type="match status" value="1"/>
</dbReference>
<proteinExistence type="predicted"/>
<dbReference type="Proteomes" id="UP000600220">
    <property type="component" value="Unassembled WGS sequence"/>
</dbReference>
<evidence type="ECO:0000259" key="1">
    <source>
        <dbReference type="Pfam" id="PF00462"/>
    </source>
</evidence>
<sequence>MKETKFILFGSPTCNPCKAVKSHLDSINFKYEYVDVMERPDLAGEYGVMSTPTMIHLVDNIMVNKEVGLKINAFVEQF</sequence>
<accession>A0A8H9BWK4</accession>
<reference evidence="2 3" key="1">
    <citation type="submission" date="2018-11" db="EMBL/GenBank/DDBJ databases">
        <authorList>
            <consortium name="Veterinary Laboratory Investigation and Response Network"/>
        </authorList>
    </citation>
    <scope>NUCLEOTIDE SEQUENCE [LARGE SCALE GENOMIC DNA]</scope>
    <source>
        <strain evidence="2 3">SPSE-18-VL-LA-PA-Ryan-0021</strain>
    </source>
</reference>
<dbReference type="InterPro" id="IPR036249">
    <property type="entry name" value="Thioredoxin-like_sf"/>
</dbReference>
<organism evidence="2 3">
    <name type="scientific">Staphylococcus pseudintermedius</name>
    <dbReference type="NCBI Taxonomy" id="283734"/>
    <lineage>
        <taxon>Bacteria</taxon>
        <taxon>Bacillati</taxon>
        <taxon>Bacillota</taxon>
        <taxon>Bacilli</taxon>
        <taxon>Bacillales</taxon>
        <taxon>Staphylococcaceae</taxon>
        <taxon>Staphylococcus</taxon>
        <taxon>Staphylococcus intermedius group</taxon>
    </lineage>
</organism>
<feature type="domain" description="Glutaredoxin" evidence="1">
    <location>
        <begin position="7"/>
        <end position="45"/>
    </location>
</feature>
<evidence type="ECO:0000313" key="2">
    <source>
        <dbReference type="EMBL" id="EGQ4383523.1"/>
    </source>
</evidence>
<evidence type="ECO:0000313" key="3">
    <source>
        <dbReference type="Proteomes" id="UP000600220"/>
    </source>
</evidence>
<dbReference type="RefSeq" id="WP_065354251.1">
    <property type="nucleotide sequence ID" value="NZ_CAJESP010000003.1"/>
</dbReference>
<gene>
    <name evidence="2" type="ORF">EGV54_00215</name>
</gene>
<dbReference type="Pfam" id="PF00462">
    <property type="entry name" value="Glutaredoxin"/>
    <property type="match status" value="1"/>
</dbReference>
<keyword evidence="3" id="KW-1185">Reference proteome</keyword>
<dbReference type="AlphaFoldDB" id="A0A8H9BWK4"/>
<dbReference type="EMBL" id="AAXKXX010000001">
    <property type="protein sequence ID" value="EGQ4383523.1"/>
    <property type="molecule type" value="Genomic_DNA"/>
</dbReference>